<dbReference type="STRING" id="1121131.SAMN02745229_02185"/>
<dbReference type="RefSeq" id="WP_073387717.1">
    <property type="nucleotide sequence ID" value="NZ_FQXK01000017.1"/>
</dbReference>
<keyword evidence="1" id="KW-1133">Transmembrane helix</keyword>
<feature type="transmembrane region" description="Helical" evidence="1">
    <location>
        <begin position="43"/>
        <end position="64"/>
    </location>
</feature>
<dbReference type="Proteomes" id="UP000184278">
    <property type="component" value="Unassembled WGS sequence"/>
</dbReference>
<dbReference type="GeneID" id="89509651"/>
<gene>
    <name evidence="2" type="ORF">SAMN02745229_02185</name>
</gene>
<evidence type="ECO:0000256" key="1">
    <source>
        <dbReference type="SAM" id="Phobius"/>
    </source>
</evidence>
<keyword evidence="1" id="KW-0472">Membrane</keyword>
<name>A0A1M5ZE36_BUTFI</name>
<evidence type="ECO:0000313" key="2">
    <source>
        <dbReference type="EMBL" id="SHI22434.1"/>
    </source>
</evidence>
<accession>A0A1M5ZE36</accession>
<organism evidence="2 3">
    <name type="scientific">Butyrivibrio fibrisolvens DSM 3071</name>
    <dbReference type="NCBI Taxonomy" id="1121131"/>
    <lineage>
        <taxon>Bacteria</taxon>
        <taxon>Bacillati</taxon>
        <taxon>Bacillota</taxon>
        <taxon>Clostridia</taxon>
        <taxon>Lachnospirales</taxon>
        <taxon>Lachnospiraceae</taxon>
        <taxon>Butyrivibrio</taxon>
    </lineage>
</organism>
<feature type="transmembrane region" description="Helical" evidence="1">
    <location>
        <begin position="14"/>
        <end position="37"/>
    </location>
</feature>
<proteinExistence type="predicted"/>
<keyword evidence="1" id="KW-0812">Transmembrane</keyword>
<keyword evidence="3" id="KW-1185">Reference proteome</keyword>
<reference evidence="3" key="1">
    <citation type="submission" date="2016-11" db="EMBL/GenBank/DDBJ databases">
        <authorList>
            <person name="Varghese N."/>
            <person name="Submissions S."/>
        </authorList>
    </citation>
    <scope>NUCLEOTIDE SEQUENCE [LARGE SCALE GENOMIC DNA]</scope>
    <source>
        <strain evidence="3">DSM 3071</strain>
    </source>
</reference>
<protein>
    <submittedName>
        <fullName evidence="2">Uncharacterized protein</fullName>
    </submittedName>
</protein>
<feature type="transmembrane region" description="Helical" evidence="1">
    <location>
        <begin position="76"/>
        <end position="95"/>
    </location>
</feature>
<dbReference type="AlphaFoldDB" id="A0A1M5ZE36"/>
<evidence type="ECO:0000313" key="3">
    <source>
        <dbReference type="Proteomes" id="UP000184278"/>
    </source>
</evidence>
<dbReference type="OrthoDB" id="2007462at2"/>
<feature type="transmembrane region" description="Helical" evidence="1">
    <location>
        <begin position="141"/>
        <end position="161"/>
    </location>
</feature>
<dbReference type="EMBL" id="FQXK01000017">
    <property type="protein sequence ID" value="SHI22434.1"/>
    <property type="molecule type" value="Genomic_DNA"/>
</dbReference>
<feature type="transmembrane region" description="Helical" evidence="1">
    <location>
        <begin position="101"/>
        <end position="121"/>
    </location>
</feature>
<sequence length="203" mass="23554">MKDSKEVKKRKKSLIIPIVYIVYIPLSFYLFVYLSAIGSANVLPLYIIDLVKILVIMLFSHYILKTCTHVNPKSNPSKYFIMFAGFCLLEFVYTICRHGKFYYGISSFIAEYVGFLVLEIIIESIGVYKIHDDYNEDIKNIWLTTNVVTAGNFIVLMLYCVASQNQLRSIDIVFAIMAVCSLLFREIGRYRFLRSYINRVNKA</sequence>